<proteinExistence type="predicted"/>
<dbReference type="EMBL" id="KN822125">
    <property type="protein sequence ID" value="KIM55924.1"/>
    <property type="molecule type" value="Genomic_DNA"/>
</dbReference>
<evidence type="ECO:0000256" key="1">
    <source>
        <dbReference type="RuleBase" id="RU410713"/>
    </source>
</evidence>
<dbReference type="PANTHER" id="PTHR12281">
    <property type="entry name" value="RP42 RELATED"/>
    <property type="match status" value="1"/>
</dbReference>
<name>A0A0C3DHT8_9AGAM</name>
<feature type="region of interest" description="Disordered" evidence="2">
    <location>
        <begin position="199"/>
        <end position="218"/>
    </location>
</feature>
<evidence type="ECO:0000259" key="3">
    <source>
        <dbReference type="PROSITE" id="PS51229"/>
    </source>
</evidence>
<dbReference type="GO" id="GO:0097602">
    <property type="term" value="F:cullin family protein binding"/>
    <property type="evidence" value="ECO:0007669"/>
    <property type="project" value="TreeGrafter"/>
</dbReference>
<dbReference type="GO" id="GO:0032182">
    <property type="term" value="F:ubiquitin-like protein binding"/>
    <property type="evidence" value="ECO:0007669"/>
    <property type="project" value="TreeGrafter"/>
</dbReference>
<evidence type="ECO:0000313" key="5">
    <source>
        <dbReference type="Proteomes" id="UP000053989"/>
    </source>
</evidence>
<dbReference type="InterPro" id="IPR014764">
    <property type="entry name" value="DCN-prot"/>
</dbReference>
<protein>
    <recommendedName>
        <fullName evidence="1">Defective in cullin neddylation protein</fullName>
    </recommendedName>
</protein>
<dbReference type="InParanoid" id="A0A0C3DHT8"/>
<sequence length="343" mass="37567">MPPKRKRAEAGSDNAGPSTRTTRKSTRTAQGKGGDSQDNISVNFSSAAASGGVEDNHNAPSSKKTKLDRRAPARARGRGARAAQLNHALEDIKQASSLKVPASEEYSPTRSHDLFKNFADADAPNVIGPEGVEKLCTAAGIPLDGAQPLVLAWQFGCREVGKITCDEWVHGTDALRISSLPALALALRELDDLVIHNRPAVKKPPTSTSTKRGGDSRTHVPYNRSRYWDCAQNSQAAFNELYQFCFTLSKPPQSRNIDMETATALWSVLLTVRYPIISEITTFLHDNGSYRGANKDIWSMVYEFCRTIHPNLDNYETDGAWPTMLDDFVSWKRGKASGEGTDS</sequence>
<dbReference type="Pfam" id="PF03556">
    <property type="entry name" value="Cullin_binding"/>
    <property type="match status" value="1"/>
</dbReference>
<reference evidence="4 5" key="1">
    <citation type="submission" date="2014-04" db="EMBL/GenBank/DDBJ databases">
        <authorList>
            <consortium name="DOE Joint Genome Institute"/>
            <person name="Kuo A."/>
            <person name="Kohler A."/>
            <person name="Nagy L.G."/>
            <person name="Floudas D."/>
            <person name="Copeland A."/>
            <person name="Barry K.W."/>
            <person name="Cichocki N."/>
            <person name="Veneault-Fourrey C."/>
            <person name="LaButti K."/>
            <person name="Lindquist E.A."/>
            <person name="Lipzen A."/>
            <person name="Lundell T."/>
            <person name="Morin E."/>
            <person name="Murat C."/>
            <person name="Sun H."/>
            <person name="Tunlid A."/>
            <person name="Henrissat B."/>
            <person name="Grigoriev I.V."/>
            <person name="Hibbett D.S."/>
            <person name="Martin F."/>
            <person name="Nordberg H.P."/>
            <person name="Cantor M.N."/>
            <person name="Hua S.X."/>
        </authorList>
    </citation>
    <scope>NUCLEOTIDE SEQUENCE [LARGE SCALE GENOMIC DNA]</scope>
    <source>
        <strain evidence="4 5">Foug A</strain>
    </source>
</reference>
<keyword evidence="5" id="KW-1185">Reference proteome</keyword>
<dbReference type="PROSITE" id="PS51229">
    <property type="entry name" value="DCUN1"/>
    <property type="match status" value="1"/>
</dbReference>
<evidence type="ECO:0000256" key="2">
    <source>
        <dbReference type="SAM" id="MobiDB-lite"/>
    </source>
</evidence>
<gene>
    <name evidence="4" type="ORF">SCLCIDRAFT_29972</name>
</gene>
<dbReference type="GO" id="GO:0031624">
    <property type="term" value="F:ubiquitin conjugating enzyme binding"/>
    <property type="evidence" value="ECO:0007669"/>
    <property type="project" value="TreeGrafter"/>
</dbReference>
<dbReference type="STRING" id="1036808.A0A0C3DHT8"/>
<feature type="compositionally biased region" description="Basic residues" evidence="2">
    <location>
        <begin position="63"/>
        <end position="79"/>
    </location>
</feature>
<dbReference type="InterPro" id="IPR042460">
    <property type="entry name" value="DCN1-like_PONY"/>
</dbReference>
<accession>A0A0C3DHT8</accession>
<dbReference type="InterPro" id="IPR005176">
    <property type="entry name" value="PONY_dom"/>
</dbReference>
<feature type="domain" description="DCUN1" evidence="3">
    <location>
        <begin position="106"/>
        <end position="333"/>
    </location>
</feature>
<dbReference type="Gene3D" id="1.10.238.200">
    <property type="entry name" value="Cullin, PONY binding domain"/>
    <property type="match status" value="1"/>
</dbReference>
<reference evidence="5" key="2">
    <citation type="submission" date="2015-01" db="EMBL/GenBank/DDBJ databases">
        <title>Evolutionary Origins and Diversification of the Mycorrhizal Mutualists.</title>
        <authorList>
            <consortium name="DOE Joint Genome Institute"/>
            <consortium name="Mycorrhizal Genomics Consortium"/>
            <person name="Kohler A."/>
            <person name="Kuo A."/>
            <person name="Nagy L.G."/>
            <person name="Floudas D."/>
            <person name="Copeland A."/>
            <person name="Barry K.W."/>
            <person name="Cichocki N."/>
            <person name="Veneault-Fourrey C."/>
            <person name="LaButti K."/>
            <person name="Lindquist E.A."/>
            <person name="Lipzen A."/>
            <person name="Lundell T."/>
            <person name="Morin E."/>
            <person name="Murat C."/>
            <person name="Riley R."/>
            <person name="Ohm R."/>
            <person name="Sun H."/>
            <person name="Tunlid A."/>
            <person name="Henrissat B."/>
            <person name="Grigoriev I.V."/>
            <person name="Hibbett D.S."/>
            <person name="Martin F."/>
        </authorList>
    </citation>
    <scope>NUCLEOTIDE SEQUENCE [LARGE SCALE GENOMIC DNA]</scope>
    <source>
        <strain evidence="5">Foug A</strain>
    </source>
</reference>
<dbReference type="GO" id="GO:0000151">
    <property type="term" value="C:ubiquitin ligase complex"/>
    <property type="evidence" value="ECO:0007669"/>
    <property type="project" value="TreeGrafter"/>
</dbReference>
<feature type="region of interest" description="Disordered" evidence="2">
    <location>
        <begin position="1"/>
        <end position="81"/>
    </location>
</feature>
<dbReference type="AlphaFoldDB" id="A0A0C3DHT8"/>
<organism evidence="4 5">
    <name type="scientific">Scleroderma citrinum Foug A</name>
    <dbReference type="NCBI Taxonomy" id="1036808"/>
    <lineage>
        <taxon>Eukaryota</taxon>
        <taxon>Fungi</taxon>
        <taxon>Dikarya</taxon>
        <taxon>Basidiomycota</taxon>
        <taxon>Agaricomycotina</taxon>
        <taxon>Agaricomycetes</taxon>
        <taxon>Agaricomycetidae</taxon>
        <taxon>Boletales</taxon>
        <taxon>Sclerodermatineae</taxon>
        <taxon>Sclerodermataceae</taxon>
        <taxon>Scleroderma</taxon>
    </lineage>
</organism>
<feature type="compositionally biased region" description="Polar residues" evidence="2">
    <location>
        <begin position="36"/>
        <end position="48"/>
    </location>
</feature>
<comment type="function">
    <text evidence="1">Neddylation of cullins play an essential role in the regulation of SCF-type complexes activity.</text>
</comment>
<dbReference type="OrthoDB" id="27198at2759"/>
<evidence type="ECO:0000313" key="4">
    <source>
        <dbReference type="EMBL" id="KIM55924.1"/>
    </source>
</evidence>
<dbReference type="GO" id="GO:0045116">
    <property type="term" value="P:protein neddylation"/>
    <property type="evidence" value="ECO:0007669"/>
    <property type="project" value="TreeGrafter"/>
</dbReference>
<dbReference type="HOGENOM" id="CLU_047042_3_2_1"/>
<dbReference type="Gene3D" id="1.10.238.10">
    <property type="entry name" value="EF-hand"/>
    <property type="match status" value="1"/>
</dbReference>
<dbReference type="FunCoup" id="A0A0C3DHT8">
    <property type="interactions" value="176"/>
</dbReference>
<dbReference type="Proteomes" id="UP000053989">
    <property type="component" value="Unassembled WGS sequence"/>
</dbReference>